<evidence type="ECO:0000313" key="3">
    <source>
        <dbReference type="Proteomes" id="UP001221898"/>
    </source>
</evidence>
<evidence type="ECO:0000256" key="1">
    <source>
        <dbReference type="SAM" id="MobiDB-lite"/>
    </source>
</evidence>
<keyword evidence="3" id="KW-1185">Reference proteome</keyword>
<dbReference type="AlphaFoldDB" id="A0AAD7W2J6"/>
<feature type="compositionally biased region" description="Low complexity" evidence="1">
    <location>
        <begin position="108"/>
        <end position="118"/>
    </location>
</feature>
<dbReference type="Proteomes" id="UP001221898">
    <property type="component" value="Unassembled WGS sequence"/>
</dbReference>
<sequence length="164" mass="17821">MNRRLTTALDRLHPDYVSDMHHKQEVSCEGHHGPNRSFQEDDDVYMRSYTGGHKWIPGVIVSVTGPVSYKVQTPDGQLHRRHVDQLRGRLALRADTASTEPGNHDDLPGLLEESPLESATPARPGTPDAADNAVARGSPGGSVCAPEPATPLRRPARGVTRHGT</sequence>
<name>A0AAD7W2J6_9TELE</name>
<accession>A0AAD7W2J6</accession>
<feature type="compositionally biased region" description="Basic residues" evidence="1">
    <location>
        <begin position="154"/>
        <end position="164"/>
    </location>
</feature>
<organism evidence="2 3">
    <name type="scientific">Aldrovandia affinis</name>
    <dbReference type="NCBI Taxonomy" id="143900"/>
    <lineage>
        <taxon>Eukaryota</taxon>
        <taxon>Metazoa</taxon>
        <taxon>Chordata</taxon>
        <taxon>Craniata</taxon>
        <taxon>Vertebrata</taxon>
        <taxon>Euteleostomi</taxon>
        <taxon>Actinopterygii</taxon>
        <taxon>Neopterygii</taxon>
        <taxon>Teleostei</taxon>
        <taxon>Notacanthiformes</taxon>
        <taxon>Halosauridae</taxon>
        <taxon>Aldrovandia</taxon>
    </lineage>
</organism>
<comment type="caution">
    <text evidence="2">The sequence shown here is derived from an EMBL/GenBank/DDBJ whole genome shotgun (WGS) entry which is preliminary data.</text>
</comment>
<proteinExistence type="predicted"/>
<reference evidence="2" key="1">
    <citation type="journal article" date="2023" name="Science">
        <title>Genome structures resolve the early diversification of teleost fishes.</title>
        <authorList>
            <person name="Parey E."/>
            <person name="Louis A."/>
            <person name="Montfort J."/>
            <person name="Bouchez O."/>
            <person name="Roques C."/>
            <person name="Iampietro C."/>
            <person name="Lluch J."/>
            <person name="Castinel A."/>
            <person name="Donnadieu C."/>
            <person name="Desvignes T."/>
            <person name="Floi Bucao C."/>
            <person name="Jouanno E."/>
            <person name="Wen M."/>
            <person name="Mejri S."/>
            <person name="Dirks R."/>
            <person name="Jansen H."/>
            <person name="Henkel C."/>
            <person name="Chen W.J."/>
            <person name="Zahm M."/>
            <person name="Cabau C."/>
            <person name="Klopp C."/>
            <person name="Thompson A.W."/>
            <person name="Robinson-Rechavi M."/>
            <person name="Braasch I."/>
            <person name="Lecointre G."/>
            <person name="Bobe J."/>
            <person name="Postlethwait J.H."/>
            <person name="Berthelot C."/>
            <person name="Roest Crollius H."/>
            <person name="Guiguen Y."/>
        </authorList>
    </citation>
    <scope>NUCLEOTIDE SEQUENCE</scope>
    <source>
        <strain evidence="2">NC1722</strain>
    </source>
</reference>
<dbReference type="EMBL" id="JAINUG010000365">
    <property type="protein sequence ID" value="KAJ8373323.1"/>
    <property type="molecule type" value="Genomic_DNA"/>
</dbReference>
<evidence type="ECO:0000313" key="2">
    <source>
        <dbReference type="EMBL" id="KAJ8373323.1"/>
    </source>
</evidence>
<feature type="region of interest" description="Disordered" evidence="1">
    <location>
        <begin position="94"/>
        <end position="164"/>
    </location>
</feature>
<gene>
    <name evidence="2" type="ORF">AAFF_G00266260</name>
</gene>
<protein>
    <submittedName>
        <fullName evidence="2">Uncharacterized protein</fullName>
    </submittedName>
</protein>